<dbReference type="Pfam" id="PF02361">
    <property type="entry name" value="CbiQ"/>
    <property type="match status" value="1"/>
</dbReference>
<dbReference type="OrthoDB" id="8585740at2"/>
<feature type="transmembrane region" description="Helical" evidence="6">
    <location>
        <begin position="116"/>
        <end position="138"/>
    </location>
</feature>
<evidence type="ECO:0000256" key="4">
    <source>
        <dbReference type="ARBA" id="ARBA00022989"/>
    </source>
</evidence>
<keyword evidence="3 6" id="KW-0812">Transmembrane</keyword>
<proteinExistence type="predicted"/>
<accession>A0A1M6C323</accession>
<feature type="transmembrane region" description="Helical" evidence="6">
    <location>
        <begin position="30"/>
        <end position="46"/>
    </location>
</feature>
<dbReference type="PANTHER" id="PTHR34857:SF2">
    <property type="entry name" value="SLL0384 PROTEIN"/>
    <property type="match status" value="1"/>
</dbReference>
<keyword evidence="8" id="KW-1185">Reference proteome</keyword>
<dbReference type="GO" id="GO:0006824">
    <property type="term" value="P:cobalt ion transport"/>
    <property type="evidence" value="ECO:0007669"/>
    <property type="project" value="InterPro"/>
</dbReference>
<feature type="transmembrane region" description="Helical" evidence="6">
    <location>
        <begin position="241"/>
        <end position="268"/>
    </location>
</feature>
<gene>
    <name evidence="7" type="ORF">SAMN05444401_0983</name>
</gene>
<evidence type="ECO:0000313" key="8">
    <source>
        <dbReference type="Proteomes" id="UP000184080"/>
    </source>
</evidence>
<dbReference type="Proteomes" id="UP000184080">
    <property type="component" value="Unassembled WGS sequence"/>
</dbReference>
<dbReference type="InterPro" id="IPR003339">
    <property type="entry name" value="ABC/ECF_trnsptr_transmembrane"/>
</dbReference>
<comment type="subcellular location">
    <subcellularLocation>
        <location evidence="1">Cell membrane</location>
        <topology evidence="1">Multi-pass membrane protein</topology>
    </subcellularLocation>
</comment>
<keyword evidence="4 6" id="KW-1133">Transmembrane helix</keyword>
<evidence type="ECO:0000256" key="2">
    <source>
        <dbReference type="ARBA" id="ARBA00022475"/>
    </source>
</evidence>
<feature type="transmembrane region" description="Helical" evidence="6">
    <location>
        <begin position="79"/>
        <end position="96"/>
    </location>
</feature>
<dbReference type="EMBL" id="FQZO01000001">
    <property type="protein sequence ID" value="SHI55409.1"/>
    <property type="molecule type" value="Genomic_DNA"/>
</dbReference>
<sequence>MSNIINSLYNIRFLDDLSVKETPIHRLHPVIKLLTTVVYLTVVISFERYEIIGLLPFVFYPVLTFVLAELPFTPVLKRILLVQPFIIGIGILNPLFDNNTVILGGIAMSRGWITFLSIFIKCGLTVTASILLIATTGMDKLAVALRRLKVPKIFVLQLLLTYRYISVLIEEVSRMMTAYSLRAPGQKGIHRSVWGSFLGQLMLRTLDRAESVYNSMSLRGFTGEFNIGDMEKLKFKDFGYLITWSMVFIMARIYNIPTLIGSLVIGVIK</sequence>
<dbReference type="AlphaFoldDB" id="A0A1M6C323"/>
<evidence type="ECO:0000256" key="5">
    <source>
        <dbReference type="ARBA" id="ARBA00023136"/>
    </source>
</evidence>
<dbReference type="InterPro" id="IPR012809">
    <property type="entry name" value="ECF_CbiQ"/>
</dbReference>
<dbReference type="GO" id="GO:0043190">
    <property type="term" value="C:ATP-binding cassette (ABC) transporter complex"/>
    <property type="evidence" value="ECO:0007669"/>
    <property type="project" value="InterPro"/>
</dbReference>
<dbReference type="STRING" id="1121298.SAMN05444401_0983"/>
<name>A0A1M6C323_9CLOT</name>
<dbReference type="PANTHER" id="PTHR34857">
    <property type="entry name" value="SLL0384 PROTEIN"/>
    <property type="match status" value="1"/>
</dbReference>
<reference evidence="7 8" key="1">
    <citation type="submission" date="2016-11" db="EMBL/GenBank/DDBJ databases">
        <authorList>
            <person name="Jaros S."/>
            <person name="Januszkiewicz K."/>
            <person name="Wedrychowicz H."/>
        </authorList>
    </citation>
    <scope>NUCLEOTIDE SEQUENCE [LARGE SCALE GENOMIC DNA]</scope>
    <source>
        <strain evidence="7 8">DSM 21864</strain>
    </source>
</reference>
<dbReference type="InterPro" id="IPR051611">
    <property type="entry name" value="ECF_transporter_component"/>
</dbReference>
<dbReference type="RefSeq" id="WP_073004166.1">
    <property type="nucleotide sequence ID" value="NZ_FQZO01000001.1"/>
</dbReference>
<organism evidence="7 8">
    <name type="scientific">Clostridium amylolyticum</name>
    <dbReference type="NCBI Taxonomy" id="1121298"/>
    <lineage>
        <taxon>Bacteria</taxon>
        <taxon>Bacillati</taxon>
        <taxon>Bacillota</taxon>
        <taxon>Clostridia</taxon>
        <taxon>Eubacteriales</taxon>
        <taxon>Clostridiaceae</taxon>
        <taxon>Clostridium</taxon>
    </lineage>
</organism>
<evidence type="ECO:0000313" key="7">
    <source>
        <dbReference type="EMBL" id="SHI55409.1"/>
    </source>
</evidence>
<evidence type="ECO:0000256" key="6">
    <source>
        <dbReference type="SAM" id="Phobius"/>
    </source>
</evidence>
<dbReference type="CDD" id="cd16914">
    <property type="entry name" value="EcfT"/>
    <property type="match status" value="1"/>
</dbReference>
<protein>
    <submittedName>
        <fullName evidence="7">Cobalt/nickel transport system permease protein</fullName>
    </submittedName>
</protein>
<feature type="transmembrane region" description="Helical" evidence="6">
    <location>
        <begin position="52"/>
        <end position="72"/>
    </location>
</feature>
<keyword evidence="2" id="KW-1003">Cell membrane</keyword>
<evidence type="ECO:0000256" key="3">
    <source>
        <dbReference type="ARBA" id="ARBA00022692"/>
    </source>
</evidence>
<evidence type="ECO:0000256" key="1">
    <source>
        <dbReference type="ARBA" id="ARBA00004651"/>
    </source>
</evidence>
<keyword evidence="5 6" id="KW-0472">Membrane</keyword>
<dbReference type="NCBIfam" id="TIGR02454">
    <property type="entry name" value="ECF_T_CbiQ"/>
    <property type="match status" value="1"/>
</dbReference>